<dbReference type="AlphaFoldDB" id="A0A919K7E0"/>
<dbReference type="InterPro" id="IPR050228">
    <property type="entry name" value="Carboxylesterase_BioH"/>
</dbReference>
<dbReference type="SUPFAM" id="SSF53474">
    <property type="entry name" value="alpha/beta-Hydrolases"/>
    <property type="match status" value="1"/>
</dbReference>
<evidence type="ECO:0000313" key="3">
    <source>
        <dbReference type="Proteomes" id="UP000636960"/>
    </source>
</evidence>
<keyword evidence="3" id="KW-1185">Reference proteome</keyword>
<organism evidence="2 3">
    <name type="scientific">Paractinoplanes rishiriensis</name>
    <dbReference type="NCBI Taxonomy" id="1050105"/>
    <lineage>
        <taxon>Bacteria</taxon>
        <taxon>Bacillati</taxon>
        <taxon>Actinomycetota</taxon>
        <taxon>Actinomycetes</taxon>
        <taxon>Micromonosporales</taxon>
        <taxon>Micromonosporaceae</taxon>
        <taxon>Paractinoplanes</taxon>
    </lineage>
</organism>
<proteinExistence type="predicted"/>
<name>A0A919K7E0_9ACTN</name>
<dbReference type="Gene3D" id="3.40.50.1820">
    <property type="entry name" value="alpha/beta hydrolase"/>
    <property type="match status" value="1"/>
</dbReference>
<reference evidence="2" key="1">
    <citation type="submission" date="2021-01" db="EMBL/GenBank/DDBJ databases">
        <title>Whole genome shotgun sequence of Actinoplanes rishiriensis NBRC 108556.</title>
        <authorList>
            <person name="Komaki H."/>
            <person name="Tamura T."/>
        </authorList>
    </citation>
    <scope>NUCLEOTIDE SEQUENCE</scope>
    <source>
        <strain evidence="2">NBRC 108556</strain>
    </source>
</reference>
<protein>
    <submittedName>
        <fullName evidence="2">Hydrolase</fullName>
    </submittedName>
</protein>
<dbReference type="PANTHER" id="PTHR43194:SF2">
    <property type="entry name" value="PEROXISOMAL MEMBRANE PROTEIN LPX1"/>
    <property type="match status" value="1"/>
</dbReference>
<keyword evidence="2" id="KW-0378">Hydrolase</keyword>
<feature type="domain" description="AB hydrolase-1" evidence="1">
    <location>
        <begin position="56"/>
        <end position="277"/>
    </location>
</feature>
<dbReference type="Proteomes" id="UP000636960">
    <property type="component" value="Unassembled WGS sequence"/>
</dbReference>
<dbReference type="GO" id="GO:0016787">
    <property type="term" value="F:hydrolase activity"/>
    <property type="evidence" value="ECO:0007669"/>
    <property type="project" value="UniProtKB-KW"/>
</dbReference>
<accession>A0A919K7E0</accession>
<dbReference type="EMBL" id="BOMV01000130">
    <property type="protein sequence ID" value="GIF02332.1"/>
    <property type="molecule type" value="Genomic_DNA"/>
</dbReference>
<gene>
    <name evidence="2" type="ORF">Ari01nite_97960</name>
</gene>
<evidence type="ECO:0000259" key="1">
    <source>
        <dbReference type="Pfam" id="PF12697"/>
    </source>
</evidence>
<dbReference type="InterPro" id="IPR029058">
    <property type="entry name" value="AB_hydrolase_fold"/>
</dbReference>
<dbReference type="InterPro" id="IPR000073">
    <property type="entry name" value="AB_hydrolase_1"/>
</dbReference>
<sequence>MIQASPPGSTATMVTAFTAHEFRLRSPGTVRPVTITATSADGTPIRATDQGQGPPILIVHPGSSDASSWAEVAARLAYRFRVVRIHRRLYAADRPPPGHSMATEVDDVLAIAKVLDGPLVLVGHSSGAVVALESALTAPALFAGMLLYEPPVAVDRPLGGAALRRARAALDAGRPGRAMAIHLREIVEAPRLSGWRKLRPYAAAQISDDEAMEALGVGLDRYAGLDVPTCLLRGERSPANLRRRSEALAAVLPRLLPGQVLRQQGHAAHLTAPIEVAWAIEDLADAVSRRIG</sequence>
<evidence type="ECO:0000313" key="2">
    <source>
        <dbReference type="EMBL" id="GIF02332.1"/>
    </source>
</evidence>
<dbReference type="Pfam" id="PF12697">
    <property type="entry name" value="Abhydrolase_6"/>
    <property type="match status" value="1"/>
</dbReference>
<dbReference type="PANTHER" id="PTHR43194">
    <property type="entry name" value="HYDROLASE ALPHA/BETA FOLD FAMILY"/>
    <property type="match status" value="1"/>
</dbReference>
<comment type="caution">
    <text evidence="2">The sequence shown here is derived from an EMBL/GenBank/DDBJ whole genome shotgun (WGS) entry which is preliminary data.</text>
</comment>